<feature type="compositionally biased region" description="Acidic residues" evidence="2">
    <location>
        <begin position="1135"/>
        <end position="1144"/>
    </location>
</feature>
<feature type="signal peptide" evidence="3">
    <location>
        <begin position="1"/>
        <end position="25"/>
    </location>
</feature>
<feature type="region of interest" description="Disordered" evidence="2">
    <location>
        <begin position="1562"/>
        <end position="1606"/>
    </location>
</feature>
<dbReference type="PANTHER" id="PTHR13037">
    <property type="entry name" value="FORMIN"/>
    <property type="match status" value="1"/>
</dbReference>
<feature type="compositionally biased region" description="Polar residues" evidence="2">
    <location>
        <begin position="196"/>
        <end position="205"/>
    </location>
</feature>
<feature type="compositionally biased region" description="Polar residues" evidence="2">
    <location>
        <begin position="901"/>
        <end position="910"/>
    </location>
</feature>
<feature type="compositionally biased region" description="Pro residues" evidence="2">
    <location>
        <begin position="251"/>
        <end position="261"/>
    </location>
</feature>
<evidence type="ECO:0000313" key="4">
    <source>
        <dbReference type="EMBL" id="RPA85224.1"/>
    </source>
</evidence>
<feature type="compositionally biased region" description="Basic and acidic residues" evidence="2">
    <location>
        <begin position="183"/>
        <end position="192"/>
    </location>
</feature>
<organism evidence="4 5">
    <name type="scientific">Ascobolus immersus RN42</name>
    <dbReference type="NCBI Taxonomy" id="1160509"/>
    <lineage>
        <taxon>Eukaryota</taxon>
        <taxon>Fungi</taxon>
        <taxon>Dikarya</taxon>
        <taxon>Ascomycota</taxon>
        <taxon>Pezizomycotina</taxon>
        <taxon>Pezizomycetes</taxon>
        <taxon>Pezizales</taxon>
        <taxon>Ascobolaceae</taxon>
        <taxon>Ascobolus</taxon>
    </lineage>
</organism>
<feature type="region of interest" description="Disordered" evidence="2">
    <location>
        <begin position="1869"/>
        <end position="1897"/>
    </location>
</feature>
<feature type="region of interest" description="Disordered" evidence="2">
    <location>
        <begin position="1102"/>
        <end position="1151"/>
    </location>
</feature>
<feature type="compositionally biased region" description="Polar residues" evidence="2">
    <location>
        <begin position="1111"/>
        <end position="1124"/>
    </location>
</feature>
<feature type="region of interest" description="Disordered" evidence="2">
    <location>
        <begin position="626"/>
        <end position="652"/>
    </location>
</feature>
<evidence type="ECO:0000256" key="1">
    <source>
        <dbReference type="ARBA" id="ARBA00022581"/>
    </source>
</evidence>
<feature type="region of interest" description="Disordered" evidence="2">
    <location>
        <begin position="1473"/>
        <end position="1497"/>
    </location>
</feature>
<dbReference type="CDD" id="cd22249">
    <property type="entry name" value="UDM1_RNF168_RNF169-like"/>
    <property type="match status" value="1"/>
</dbReference>
<keyword evidence="1" id="KW-0945">Host-virus interaction</keyword>
<gene>
    <name evidence="4" type="ORF">BJ508DRAFT_323045</name>
</gene>
<feature type="compositionally biased region" description="Basic and acidic residues" evidence="2">
    <location>
        <begin position="2101"/>
        <end position="2119"/>
    </location>
</feature>
<feature type="region of interest" description="Disordered" evidence="2">
    <location>
        <begin position="1645"/>
        <end position="1699"/>
    </location>
</feature>
<feature type="compositionally biased region" description="Basic and acidic residues" evidence="2">
    <location>
        <begin position="294"/>
        <end position="308"/>
    </location>
</feature>
<feature type="compositionally biased region" description="Low complexity" evidence="2">
    <location>
        <begin position="1652"/>
        <end position="1666"/>
    </location>
</feature>
<feature type="region of interest" description="Disordered" evidence="2">
    <location>
        <begin position="148"/>
        <end position="354"/>
    </location>
</feature>
<sequence length="2315" mass="253688">MRTRTTGMLLLLQLLTFVSLITCRAVPTATSKPSLLPTANDDIYELGAYDFASQFGDPAPGWQELAEKLETPKFPFLDSLLQALNPAEPEPAQRPESPVYHNPLLDYSDDKQTDMAHEAWWDTAVQDPDNLAAFLTTFDDPEFVASLASSNGLSSSDDSPPPPLTPPPPPPPPSVPRFQVPHWKQDPLERPRSSRGFLTSSNPLNPVQPHPQPQSQAAPPSRPPLVHQPAAFHRPAQRPDRETLQVNPASNGPPRPRPPVPAIVVTPPDDRPFVMPPSQFFQDPPRNSRSASGSKDKKDNKDKEQQGKKDKRSLPKTSLLKRADTPPDTPSPGMLQVQNPDYDPDFTPSGIPRDAIWADNWEGQTYVGQMRQNSMTIDDTLAAGQIDVVIPPTFTERASESASNAVKDFISVWDRVKSQTRQIWKNIWDWSGHKWERFKAGTVQWLESYKAAKEGDVEMQARPAHVPGVIPHGFGSLSELMRQDALPPTRPPTRPPCSGRRRPTLEEEAADAAVDEAAEIACEAQTPVDITHHISPQVAEEVGQALAGVPDVQGKDEEVVGEIIHSGAPVLMAAQPVEHRESSRGKLAAPHRSSSRSPSVDSNRSSLHSQVDGPTFLEEVMNAGNKYGRPSVEDIQEEKSQLGSSKEDDLSFQDIGKPSLQLKLPSIGGNKENKPQPAHLKEHDAVLEEVRPKPKLQLLLPTQDTQRFPELVEEEVRPPGAFSALNPLAHPFVLDTPFPKDLEYETPNPFDVAPHSSRKGGLNPLEKANAIAAERSAAAVAAFIGRPPSPHPFQATVVRPGSPRPLIVNDVMPPPPPPPLPVFAPISGSWADEMESDSDEILPIIPLAMPAPQFPPLFVRNDGGVPYTGQNGDKDDGLYVVPDTPRPPPSDDDSDNYTNYSGHSNDSQESFLRRTPHATDEEVKAYRLSQQLKYRQMMEAENRRQNEIHRAQILAREEEEEQVKRAASQAAMDAEIAKVTVPADQWLSAIPLDKLQKDASDIALRSQEDPDYITAGEKYDKYTVTERTQHGEGFDGRPGRTLASWKEAQRMNKLHDLSLDKNGRVTDDGTFIQMMIHNLKENERKHGKYVLKDPYSKDWVRSGNLEEGSDAGSTTAHYGQSPSERPSAALGFRDDESEGSEWSDTEFVSGSTGTLGKFSNVNLHAAGEDNYGGMLAGYFDSAAATTGDEKAKLAKRALFQELTTTPEHTPILWPSDHYWPAPSPGHVAPPNTVNTPILMEDWIYELYRTSNGGRVGIEVHRDDDGREWFGDEIVYSPTAGSALWRSELLLEEPVIKDAEGTVKPPYDGGDEYFVPADPNSYAWLRRKLAAENADARRVSEPLVGFELKMPDLAEKRRARLAASGETSSIAAASMDGTTQSALIPTLEPPVAIIISSDNIAPPTPGPVDNSVPEIKIDPFEIFTPPVALGPARIRRGSAEDIFESPDGHGLPSGSLSSPFRPLSELSLGSSLGSAISSSSRLPSTRDVGTQTDPYDGDDELDPYFEIFEEDESPYEQPEELLRYDEWVARTSDGLPYKGNLKLQPETDAEAIAASYRSSMAFGADGPSDERPSPTGDIYSVFSKTRPEPSRRRNRPAPLQLVEPSPGAVLPFPEPSMALNEDGSPVTHWNITEVMPPIFYSSEMPTHGPPAPAAAAPLAQAAGPSAPRAVVTEAPQVAPQLEQEPQLSSGPSRRRRPGPLNMAAASGRIAEAAPPMRLNRDGSPVTRFGRFPNEVDAEQDTEAEAGSSNRLHKRDTVPFDAMAAFIGSQSEPHIPPAVPRIIHQVAAPMTGIAQDDSAIEYLGLANHNHYGLARTFDAYLEDPVSRYLAPSLRPLLTGKALDDADAAAYQVQGHPHFQPALVRVDPNFKYSEPRVPHQRPTKLKPISPEGYEDKRPRRLSFDDQALPLLNSIHAQFNPKPRVYEPVFEEEADNTPPTPPVSSAAPTGNSGPHHSTTSRSLPYPSAPPAAQVPAGKKLGDRVRDMYASEDEPDLSETEEAEVRALLEAAGLLEGLEGRMSRCGCKTYCHAAVREAVLQVTKEPEPVQQLAVPSAEPSYDWSSYTWCKDEERYEFWLRKTCDCDWCTPAHDEALGIKAERDAKAAKEAKEAEDAKAAEEAKAAPDAPDANPADPSTSASSKGKHVRFAETPEFPEPTNVPPPKALPPPIVYNGHVQIDPNLPVPDHNPGFFRRIIHRLGRDNDGPQVRGAGHRPLQTYHIGQPLYKPAATNSEFGRVVQAAEPGRYTLGQTIRPGEEAHIDRFRQPAFGTEDLTPQQEELVQVHQMISGFAWDGSEDEETLVGEDEGSELLLDESLLE</sequence>
<protein>
    <submittedName>
        <fullName evidence="4">Uncharacterized protein</fullName>
    </submittedName>
</protein>
<evidence type="ECO:0000313" key="5">
    <source>
        <dbReference type="Proteomes" id="UP000275078"/>
    </source>
</evidence>
<dbReference type="PANTHER" id="PTHR13037:SF24">
    <property type="entry name" value="POLYCOMB PROTEIN PCL-RELATED"/>
    <property type="match status" value="1"/>
</dbReference>
<proteinExistence type="predicted"/>
<reference evidence="4 5" key="1">
    <citation type="journal article" date="2018" name="Nat. Ecol. Evol.">
        <title>Pezizomycetes genomes reveal the molecular basis of ectomycorrhizal truffle lifestyle.</title>
        <authorList>
            <person name="Murat C."/>
            <person name="Payen T."/>
            <person name="Noel B."/>
            <person name="Kuo A."/>
            <person name="Morin E."/>
            <person name="Chen J."/>
            <person name="Kohler A."/>
            <person name="Krizsan K."/>
            <person name="Balestrini R."/>
            <person name="Da Silva C."/>
            <person name="Montanini B."/>
            <person name="Hainaut M."/>
            <person name="Levati E."/>
            <person name="Barry K.W."/>
            <person name="Belfiori B."/>
            <person name="Cichocki N."/>
            <person name="Clum A."/>
            <person name="Dockter R.B."/>
            <person name="Fauchery L."/>
            <person name="Guy J."/>
            <person name="Iotti M."/>
            <person name="Le Tacon F."/>
            <person name="Lindquist E.A."/>
            <person name="Lipzen A."/>
            <person name="Malagnac F."/>
            <person name="Mello A."/>
            <person name="Molinier V."/>
            <person name="Miyauchi S."/>
            <person name="Poulain J."/>
            <person name="Riccioni C."/>
            <person name="Rubini A."/>
            <person name="Sitrit Y."/>
            <person name="Splivallo R."/>
            <person name="Traeger S."/>
            <person name="Wang M."/>
            <person name="Zifcakova L."/>
            <person name="Wipf D."/>
            <person name="Zambonelli A."/>
            <person name="Paolocci F."/>
            <person name="Nowrousian M."/>
            <person name="Ottonello S."/>
            <person name="Baldrian P."/>
            <person name="Spatafora J.W."/>
            <person name="Henrissat B."/>
            <person name="Nagy L.G."/>
            <person name="Aury J.M."/>
            <person name="Wincker P."/>
            <person name="Grigoriev I.V."/>
            <person name="Bonfante P."/>
            <person name="Martin F.M."/>
        </authorList>
    </citation>
    <scope>NUCLEOTIDE SEQUENCE [LARGE SCALE GENOMIC DNA]</scope>
    <source>
        <strain evidence="4 5">RN42</strain>
    </source>
</reference>
<feature type="compositionally biased region" description="Pro residues" evidence="2">
    <location>
        <begin position="159"/>
        <end position="175"/>
    </location>
</feature>
<feature type="region of interest" description="Disordered" evidence="2">
    <location>
        <begin position="2101"/>
        <end position="2143"/>
    </location>
</feature>
<accession>A0A3N4IUF1</accession>
<feature type="region of interest" description="Disordered" evidence="2">
    <location>
        <begin position="2293"/>
        <end position="2315"/>
    </location>
</feature>
<dbReference type="EMBL" id="ML119655">
    <property type="protein sequence ID" value="RPA85224.1"/>
    <property type="molecule type" value="Genomic_DNA"/>
</dbReference>
<feature type="compositionally biased region" description="Polar residues" evidence="2">
    <location>
        <begin position="1946"/>
        <end position="1958"/>
    </location>
</feature>
<keyword evidence="3" id="KW-0732">Signal</keyword>
<feature type="compositionally biased region" description="Basic and acidic residues" evidence="2">
    <location>
        <begin position="637"/>
        <end position="649"/>
    </location>
</feature>
<feature type="region of interest" description="Disordered" evidence="2">
    <location>
        <begin position="88"/>
        <end position="108"/>
    </location>
</feature>
<feature type="compositionally biased region" description="Low complexity" evidence="2">
    <location>
        <begin position="595"/>
        <end position="606"/>
    </location>
</feature>
<feature type="chain" id="PRO_5018219186" evidence="3">
    <location>
        <begin position="26"/>
        <end position="2315"/>
    </location>
</feature>
<keyword evidence="5" id="KW-1185">Reference proteome</keyword>
<feature type="region of interest" description="Disordered" evidence="2">
    <location>
        <begin position="1928"/>
        <end position="1976"/>
    </location>
</feature>
<name>A0A3N4IUF1_ASCIM</name>
<feature type="compositionally biased region" description="Low complexity" evidence="2">
    <location>
        <begin position="2120"/>
        <end position="2131"/>
    </location>
</feature>
<feature type="compositionally biased region" description="Polar residues" evidence="2">
    <location>
        <begin position="279"/>
        <end position="293"/>
    </location>
</feature>
<feature type="region of interest" description="Disordered" evidence="2">
    <location>
        <begin position="575"/>
        <end position="612"/>
    </location>
</feature>
<feature type="compositionally biased region" description="Low complexity" evidence="2">
    <location>
        <begin position="1473"/>
        <end position="1482"/>
    </location>
</feature>
<feature type="compositionally biased region" description="Low complexity" evidence="2">
    <location>
        <begin position="148"/>
        <end position="158"/>
    </location>
</feature>
<evidence type="ECO:0000256" key="3">
    <source>
        <dbReference type="SAM" id="SignalP"/>
    </source>
</evidence>
<feature type="region of interest" description="Disordered" evidence="2">
    <location>
        <begin position="863"/>
        <end position="916"/>
    </location>
</feature>
<evidence type="ECO:0000256" key="2">
    <source>
        <dbReference type="SAM" id="MobiDB-lite"/>
    </source>
</evidence>
<dbReference type="Proteomes" id="UP000275078">
    <property type="component" value="Unassembled WGS sequence"/>
</dbReference>